<protein>
    <submittedName>
        <fullName evidence="12">Peptidase M50</fullName>
    </submittedName>
</protein>
<keyword evidence="9 10" id="KW-0472">Membrane</keyword>
<evidence type="ECO:0000256" key="4">
    <source>
        <dbReference type="ARBA" id="ARBA00022670"/>
    </source>
</evidence>
<dbReference type="PANTHER" id="PTHR31412">
    <property type="entry name" value="ZINC METALLOPROTEASE EGY1"/>
    <property type="match status" value="1"/>
</dbReference>
<keyword evidence="6" id="KW-0378">Hydrolase</keyword>
<feature type="transmembrane region" description="Helical" evidence="10">
    <location>
        <begin position="79"/>
        <end position="98"/>
    </location>
</feature>
<keyword evidence="4" id="KW-0645">Protease</keyword>
<feature type="domain" description="Peptidase M50" evidence="11">
    <location>
        <begin position="282"/>
        <end position="451"/>
    </location>
</feature>
<comment type="subcellular location">
    <subcellularLocation>
        <location evidence="2">Membrane</location>
        <topology evidence="2">Multi-pass membrane protein</topology>
    </subcellularLocation>
</comment>
<feature type="transmembrane region" description="Helical" evidence="10">
    <location>
        <begin position="48"/>
        <end position="67"/>
    </location>
</feature>
<feature type="transmembrane region" description="Helical" evidence="10">
    <location>
        <begin position="311"/>
        <end position="329"/>
    </location>
</feature>
<evidence type="ECO:0000256" key="10">
    <source>
        <dbReference type="SAM" id="Phobius"/>
    </source>
</evidence>
<dbReference type="AlphaFoldDB" id="A0A2R5G3E8"/>
<organism evidence="12 13">
    <name type="scientific">Nostoc commune NIES-4072</name>
    <dbReference type="NCBI Taxonomy" id="2005467"/>
    <lineage>
        <taxon>Bacteria</taxon>
        <taxon>Bacillati</taxon>
        <taxon>Cyanobacteriota</taxon>
        <taxon>Cyanophyceae</taxon>
        <taxon>Nostocales</taxon>
        <taxon>Nostocaceae</taxon>
        <taxon>Nostoc</taxon>
    </lineage>
</organism>
<dbReference type="GO" id="GO:0016020">
    <property type="term" value="C:membrane"/>
    <property type="evidence" value="ECO:0007669"/>
    <property type="project" value="UniProtKB-SubCell"/>
</dbReference>
<comment type="caution">
    <text evidence="12">The sequence shown here is derived from an EMBL/GenBank/DDBJ whole genome shotgun (WGS) entry which is preliminary data.</text>
</comment>
<evidence type="ECO:0000313" key="12">
    <source>
        <dbReference type="EMBL" id="GBG22581.1"/>
    </source>
</evidence>
<keyword evidence="7" id="KW-0809">Transit peptide</keyword>
<feature type="transmembrane region" description="Helical" evidence="10">
    <location>
        <begin position="499"/>
        <end position="523"/>
    </location>
</feature>
<dbReference type="GO" id="GO:0008233">
    <property type="term" value="F:peptidase activity"/>
    <property type="evidence" value="ECO:0007669"/>
    <property type="project" value="UniProtKB-KW"/>
</dbReference>
<dbReference type="PANTHER" id="PTHR31412:SF0">
    <property type="entry name" value="ZINC METALLOPROTEASE EGY1, CHLOROPLASTIC-RELATED"/>
    <property type="match status" value="1"/>
</dbReference>
<gene>
    <name evidence="12" type="ORF">NIES4072_62920</name>
</gene>
<dbReference type="GO" id="GO:0006508">
    <property type="term" value="P:proteolysis"/>
    <property type="evidence" value="ECO:0007669"/>
    <property type="project" value="UniProtKB-KW"/>
</dbReference>
<evidence type="ECO:0000256" key="7">
    <source>
        <dbReference type="ARBA" id="ARBA00022946"/>
    </source>
</evidence>
<evidence type="ECO:0000256" key="2">
    <source>
        <dbReference type="ARBA" id="ARBA00004141"/>
    </source>
</evidence>
<name>A0A2R5G3E8_NOSCO</name>
<feature type="transmembrane region" description="Helical" evidence="10">
    <location>
        <begin position="231"/>
        <end position="259"/>
    </location>
</feature>
<keyword evidence="8 10" id="KW-1133">Transmembrane helix</keyword>
<evidence type="ECO:0000256" key="5">
    <source>
        <dbReference type="ARBA" id="ARBA00022692"/>
    </source>
</evidence>
<dbReference type="EMBL" id="BDUD01000001">
    <property type="protein sequence ID" value="GBG22581.1"/>
    <property type="molecule type" value="Genomic_DNA"/>
</dbReference>
<evidence type="ECO:0000256" key="1">
    <source>
        <dbReference type="ARBA" id="ARBA00001947"/>
    </source>
</evidence>
<evidence type="ECO:0000256" key="6">
    <source>
        <dbReference type="ARBA" id="ARBA00022801"/>
    </source>
</evidence>
<keyword evidence="13" id="KW-1185">Reference proteome</keyword>
<keyword evidence="5 10" id="KW-0812">Transmembrane</keyword>
<accession>A0A2R5G3E8</accession>
<feature type="transmembrane region" description="Helical" evidence="10">
    <location>
        <begin position="18"/>
        <end position="36"/>
    </location>
</feature>
<comment type="cofactor">
    <cofactor evidence="1">
        <name>Zn(2+)</name>
        <dbReference type="ChEBI" id="CHEBI:29105"/>
    </cofactor>
</comment>
<dbReference type="Proteomes" id="UP000245124">
    <property type="component" value="Unassembled WGS sequence"/>
</dbReference>
<feature type="transmembrane region" description="Helical" evidence="10">
    <location>
        <begin position="454"/>
        <end position="479"/>
    </location>
</feature>
<evidence type="ECO:0000256" key="9">
    <source>
        <dbReference type="ARBA" id="ARBA00023136"/>
    </source>
</evidence>
<evidence type="ECO:0000256" key="3">
    <source>
        <dbReference type="ARBA" id="ARBA00007931"/>
    </source>
</evidence>
<dbReference type="InterPro" id="IPR044838">
    <property type="entry name" value="EGY1-like"/>
</dbReference>
<feature type="transmembrane region" description="Helical" evidence="10">
    <location>
        <begin position="341"/>
        <end position="362"/>
    </location>
</feature>
<proteinExistence type="inferred from homology"/>
<dbReference type="InterPro" id="IPR008915">
    <property type="entry name" value="Peptidase_M50"/>
</dbReference>
<evidence type="ECO:0000313" key="13">
    <source>
        <dbReference type="Proteomes" id="UP000245124"/>
    </source>
</evidence>
<dbReference type="CDD" id="cd06160">
    <property type="entry name" value="S2P-M50_like_2"/>
    <property type="match status" value="1"/>
</dbReference>
<reference evidence="12 13" key="1">
    <citation type="submission" date="2017-06" db="EMBL/GenBank/DDBJ databases">
        <title>Genome sequencing of cyanobaciteial culture collection at National Institute for Environmental Studies (NIES).</title>
        <authorList>
            <person name="Hirose Y."/>
            <person name="Shimura Y."/>
            <person name="Fujisawa T."/>
            <person name="Nakamura Y."/>
            <person name="Kawachi M."/>
        </authorList>
    </citation>
    <scope>NUCLEOTIDE SEQUENCE [LARGE SCALE GENOMIC DNA]</scope>
    <source>
        <strain evidence="12 13">NIES-4072</strain>
    </source>
</reference>
<evidence type="ECO:0000259" key="11">
    <source>
        <dbReference type="Pfam" id="PF02163"/>
    </source>
</evidence>
<evidence type="ECO:0000256" key="8">
    <source>
        <dbReference type="ARBA" id="ARBA00022989"/>
    </source>
</evidence>
<dbReference type="Pfam" id="PF02163">
    <property type="entry name" value="Peptidase_M50"/>
    <property type="match status" value="1"/>
</dbReference>
<sequence length="525" mass="58681">MVLKLLVRRFVKITEDNMAFWFLFILLLGLATYLMVQHSVAQITRTPVWLLWLVLMAPALLLSGWTLVYGPKQPPPPALILWSIFVSTVLYWTLFQWGRRSPRDTQAQTQPQASESPPTIQPITEPIVRPIEPTEETQLRNCFPWSVYYVQNIEYRPQAVICRGQLRTKANNAYQQIKTNIEAQFGDRFLLIFQEGLNDKPFFVLVPNTQAAKERNNTTPRREQERLTRPGLALLLLAATLVTTTLVGVEIAGVSLPPLWEAGSLFKVLSNPDVLFKGLPYALGLMTILGIHELGHYLTARFYKIRSTLPYFIPIPFFLGTFGAFIQMRSPIPNRKALFDISIAGPIAGFVVTVPLLIWGLAHSDVVSITEKTRLLNPDALNPKYSILLALLSKLALGSQLTAKSALDLHPVAVAGFLGLIVTALNLMPVGQLDGGHIVHAMFGQRTAMVIGQIARVLLLLLALVREEFLVWAIILLFMPLIDEPALNDVTELDNQRDVWGLLAMALLIVIILPLPQAIANFLQI</sequence>
<comment type="similarity">
    <text evidence="3">Belongs to the peptidase M50B family.</text>
</comment>
<feature type="transmembrane region" description="Helical" evidence="10">
    <location>
        <begin position="279"/>
        <end position="299"/>
    </location>
</feature>